<evidence type="ECO:0000313" key="10">
    <source>
        <dbReference type="EMBL" id="WMS86481.1"/>
    </source>
</evidence>
<dbReference type="FunFam" id="1.20.200.10:FF:000015">
    <property type="entry name" value="argininosuccinate lyase isoform X2"/>
    <property type="match status" value="1"/>
</dbReference>
<keyword evidence="6 8" id="KW-0028">Amino-acid biosynthesis</keyword>
<dbReference type="GO" id="GO:0042450">
    <property type="term" value="P:L-arginine biosynthetic process via ornithine"/>
    <property type="evidence" value="ECO:0007669"/>
    <property type="project" value="UniProtKB-UniRule"/>
</dbReference>
<dbReference type="GO" id="GO:0004056">
    <property type="term" value="F:argininosuccinate lyase activity"/>
    <property type="evidence" value="ECO:0007669"/>
    <property type="project" value="UniProtKB-UniRule"/>
</dbReference>
<evidence type="ECO:0000256" key="1">
    <source>
        <dbReference type="ARBA" id="ARBA00000985"/>
    </source>
</evidence>
<dbReference type="GO" id="GO:0005829">
    <property type="term" value="C:cytosol"/>
    <property type="evidence" value="ECO:0007669"/>
    <property type="project" value="TreeGrafter"/>
</dbReference>
<dbReference type="GO" id="GO:0016747">
    <property type="term" value="F:acyltransferase activity, transferring groups other than amino-acyl groups"/>
    <property type="evidence" value="ECO:0007669"/>
    <property type="project" value="InterPro"/>
</dbReference>
<accession>A0AA51RRW0</accession>
<dbReference type="Pfam" id="PF14698">
    <property type="entry name" value="ASL_C2"/>
    <property type="match status" value="1"/>
</dbReference>
<dbReference type="PANTHER" id="PTHR43814">
    <property type="entry name" value="ARGININOSUCCINATE LYASE"/>
    <property type="match status" value="1"/>
</dbReference>
<comment type="pathway">
    <text evidence="2 8">Amino-acid biosynthesis; L-arginine biosynthesis; L-arginine from L-ornithine and carbamoyl phosphate: step 3/3.</text>
</comment>
<protein>
    <recommendedName>
        <fullName evidence="4 8">Argininosuccinate lyase</fullName>
        <shortName evidence="8">ASAL</shortName>
        <ecNumber evidence="4 8">4.3.2.1</ecNumber>
    </recommendedName>
    <alternativeName>
        <fullName evidence="8">Arginosuccinase</fullName>
    </alternativeName>
</protein>
<keyword evidence="5 8" id="KW-0055">Arginine biosynthesis</keyword>
<keyword evidence="8" id="KW-0963">Cytoplasm</keyword>
<dbReference type="InterPro" id="IPR009049">
    <property type="entry name" value="Argininosuccinate_lyase"/>
</dbReference>
<keyword evidence="7 8" id="KW-0456">Lyase</keyword>
<dbReference type="KEGG" id="plei:Q9312_14765"/>
<evidence type="ECO:0000256" key="3">
    <source>
        <dbReference type="ARBA" id="ARBA00005552"/>
    </source>
</evidence>
<dbReference type="NCBIfam" id="TIGR00838">
    <property type="entry name" value="argH"/>
    <property type="match status" value="1"/>
</dbReference>
<dbReference type="CDD" id="cd04301">
    <property type="entry name" value="NAT_SF"/>
    <property type="match status" value="1"/>
</dbReference>
<dbReference type="InterPro" id="IPR020557">
    <property type="entry name" value="Fumarate_lyase_CS"/>
</dbReference>
<evidence type="ECO:0000259" key="9">
    <source>
        <dbReference type="PROSITE" id="PS51186"/>
    </source>
</evidence>
<evidence type="ECO:0000256" key="8">
    <source>
        <dbReference type="HAMAP-Rule" id="MF_00006"/>
    </source>
</evidence>
<dbReference type="InterPro" id="IPR000182">
    <property type="entry name" value="GNAT_dom"/>
</dbReference>
<dbReference type="Gene3D" id="1.10.275.10">
    <property type="entry name" value="Fumarase/aspartase (N-terminal domain)"/>
    <property type="match status" value="1"/>
</dbReference>
<dbReference type="PRINTS" id="PR00145">
    <property type="entry name" value="ARGSUCLYASE"/>
</dbReference>
<organism evidence="10 11">
    <name type="scientific">Pleionea litopenaei</name>
    <dbReference type="NCBI Taxonomy" id="3070815"/>
    <lineage>
        <taxon>Bacteria</taxon>
        <taxon>Pseudomonadati</taxon>
        <taxon>Pseudomonadota</taxon>
        <taxon>Gammaproteobacteria</taxon>
        <taxon>Oceanospirillales</taxon>
        <taxon>Pleioneaceae</taxon>
        <taxon>Pleionea</taxon>
    </lineage>
</organism>
<dbReference type="Gene3D" id="3.40.630.30">
    <property type="match status" value="1"/>
</dbReference>
<comment type="similarity">
    <text evidence="8">Belongs to the lyase 1 family. Argininosuccinate lyase subfamily.</text>
</comment>
<dbReference type="RefSeq" id="WP_309201626.1">
    <property type="nucleotide sequence ID" value="NZ_CP133548.1"/>
</dbReference>
<dbReference type="EC" id="4.3.2.1" evidence="4 8"/>
<dbReference type="SUPFAM" id="SSF55729">
    <property type="entry name" value="Acyl-CoA N-acyltransferases (Nat)"/>
    <property type="match status" value="1"/>
</dbReference>
<evidence type="ECO:0000256" key="4">
    <source>
        <dbReference type="ARBA" id="ARBA00012338"/>
    </source>
</evidence>
<evidence type="ECO:0000256" key="5">
    <source>
        <dbReference type="ARBA" id="ARBA00022571"/>
    </source>
</evidence>
<evidence type="ECO:0000256" key="6">
    <source>
        <dbReference type="ARBA" id="ARBA00022605"/>
    </source>
</evidence>
<dbReference type="PROSITE" id="PS00163">
    <property type="entry name" value="FUMARATE_LYASES"/>
    <property type="match status" value="1"/>
</dbReference>
<dbReference type="HAMAP" id="MF_00006">
    <property type="entry name" value="Arg_succ_lyase"/>
    <property type="match status" value="1"/>
</dbReference>
<comment type="subcellular location">
    <subcellularLocation>
        <location evidence="8">Cytoplasm</location>
    </subcellularLocation>
</comment>
<dbReference type="PANTHER" id="PTHR43814:SF1">
    <property type="entry name" value="ARGININOSUCCINATE LYASE"/>
    <property type="match status" value="1"/>
</dbReference>
<dbReference type="FunFam" id="1.10.40.30:FF:000001">
    <property type="entry name" value="Argininosuccinate lyase"/>
    <property type="match status" value="1"/>
</dbReference>
<dbReference type="InterPro" id="IPR008948">
    <property type="entry name" value="L-Aspartase-like"/>
</dbReference>
<dbReference type="Gene3D" id="1.10.40.30">
    <property type="entry name" value="Fumarase/aspartase (C-terminal domain)"/>
    <property type="match status" value="1"/>
</dbReference>
<proteinExistence type="inferred from homology"/>
<dbReference type="PROSITE" id="PS51186">
    <property type="entry name" value="GNAT"/>
    <property type="match status" value="1"/>
</dbReference>
<dbReference type="CDD" id="cd01359">
    <property type="entry name" value="Argininosuccinate_lyase"/>
    <property type="match status" value="1"/>
</dbReference>
<dbReference type="InterPro" id="IPR016181">
    <property type="entry name" value="Acyl_CoA_acyltransferase"/>
</dbReference>
<dbReference type="Gene3D" id="1.20.200.10">
    <property type="entry name" value="Fumarase/aspartase (Central domain)"/>
    <property type="match status" value="1"/>
</dbReference>
<dbReference type="InterPro" id="IPR024083">
    <property type="entry name" value="Fumarase/histidase_N"/>
</dbReference>
<comment type="catalytic activity">
    <reaction evidence="1 8">
        <text>2-(N(omega)-L-arginino)succinate = fumarate + L-arginine</text>
        <dbReference type="Rhea" id="RHEA:24020"/>
        <dbReference type="ChEBI" id="CHEBI:29806"/>
        <dbReference type="ChEBI" id="CHEBI:32682"/>
        <dbReference type="ChEBI" id="CHEBI:57472"/>
        <dbReference type="EC" id="4.3.2.1"/>
    </reaction>
</comment>
<name>A0AA51RRW0_9GAMM</name>
<dbReference type="Pfam" id="PF00583">
    <property type="entry name" value="Acetyltransf_1"/>
    <property type="match status" value="1"/>
</dbReference>
<dbReference type="Pfam" id="PF00206">
    <property type="entry name" value="Lyase_1"/>
    <property type="match status" value="1"/>
</dbReference>
<dbReference type="EMBL" id="CP133548">
    <property type="protein sequence ID" value="WMS86481.1"/>
    <property type="molecule type" value="Genomic_DNA"/>
</dbReference>
<dbReference type="NCBIfam" id="NF008964">
    <property type="entry name" value="PRK12308.1"/>
    <property type="match status" value="1"/>
</dbReference>
<dbReference type="AlphaFoldDB" id="A0AA51RRW0"/>
<feature type="domain" description="N-acetyltransferase" evidence="9">
    <location>
        <begin position="451"/>
        <end position="602"/>
    </location>
</feature>
<evidence type="ECO:0000256" key="7">
    <source>
        <dbReference type="ARBA" id="ARBA00023239"/>
    </source>
</evidence>
<sequence length="602" mass="67766">MWGGRFSGSTSDLFKKLNDSLPIDYQLVAQDIQGSIAWANALCDADVLTKEEAEKLTDALENTYRQVKDEPQKILSSNAEDIHSWVEQSLIEQVGDLGKKLHTGRSRNDQVLTDVKLWTRMSVKKIKRQLRETLLLLNEQSILHADAIMPSYTHLQRAQPITFGFWLNAAAQMFSRDIKRVELLNSLGDECPLGASAISGTAFQVDRDKLAIHLGFSKASDNALDSVSDRDFVLDLLYCSTTSLLHLSRLAEDLIFFNSQEAGFVELDDSVTSGSSLMPQKKNPDSLELIRGKSAEVYSYLTQMLMAIKSLPLGYNKDLQQDKHALFSSIGAWFDCLKMFNQVIATIKVNREKMFLAVENSFSNATELADYLVGLGVPFRDAHHQTGVLVKLAEQKDCYLKQLDLVDFQQVNSKITNDVYRWLNCEQAIERRQVRGGVGHHAFSAKNLLEYRMVEADLNDVDDIFDIVQHWSEKGENLPRSKEDILNQLASFKLIKNQAGKVVACGCLHIYDEQLVEIRSLGVLPEVHGKGFGKRLVFALLGSASQLGLETAFVLTRQPDFFKQCDFTVTSIETLPKKILKDCQFCPRKENCDEIAMIYSLS</sequence>
<dbReference type="InterPro" id="IPR022761">
    <property type="entry name" value="Fumarate_lyase_N"/>
</dbReference>
<gene>
    <name evidence="8 10" type="primary">argH</name>
    <name evidence="10" type="ORF">Q9312_14765</name>
</gene>
<evidence type="ECO:0000256" key="2">
    <source>
        <dbReference type="ARBA" id="ARBA00004941"/>
    </source>
</evidence>
<dbReference type="SUPFAM" id="SSF48557">
    <property type="entry name" value="L-aspartase-like"/>
    <property type="match status" value="1"/>
</dbReference>
<dbReference type="PRINTS" id="PR00149">
    <property type="entry name" value="FUMRATELYASE"/>
</dbReference>
<evidence type="ECO:0000313" key="11">
    <source>
        <dbReference type="Proteomes" id="UP001239782"/>
    </source>
</evidence>
<dbReference type="InterPro" id="IPR000362">
    <property type="entry name" value="Fumarate_lyase_fam"/>
</dbReference>
<reference evidence="10 11" key="1">
    <citation type="submission" date="2023-08" db="EMBL/GenBank/DDBJ databases">
        <title>Pleionea litopenaei sp. nov., isolated from stomach of juvenile Litopenaeus vannamei.</title>
        <authorList>
            <person name="Rho A.M."/>
            <person name="Hwang C.Y."/>
        </authorList>
    </citation>
    <scope>NUCLEOTIDE SEQUENCE [LARGE SCALE GENOMIC DNA]</scope>
    <source>
        <strain evidence="10 11">HL-JVS1</strain>
    </source>
</reference>
<comment type="similarity">
    <text evidence="3">In the N-terminal section; belongs to the lyase 1 family. Argininosuccinate lyase subfamily.</text>
</comment>
<dbReference type="InterPro" id="IPR029419">
    <property type="entry name" value="Arg_succ_lyase_C"/>
</dbReference>
<dbReference type="Proteomes" id="UP001239782">
    <property type="component" value="Chromosome"/>
</dbReference>
<keyword evidence="11" id="KW-1185">Reference proteome</keyword>